<dbReference type="InterPro" id="IPR051712">
    <property type="entry name" value="ARTD-AVP"/>
</dbReference>
<dbReference type="EC" id="2.4.2.-" evidence="2"/>
<dbReference type="EMBL" id="CATNWA010000180">
    <property type="protein sequence ID" value="CAI9534133.1"/>
    <property type="molecule type" value="Genomic_DNA"/>
</dbReference>
<evidence type="ECO:0000313" key="4">
    <source>
        <dbReference type="EMBL" id="CAI9534133.1"/>
    </source>
</evidence>
<dbReference type="Pfam" id="PF00644">
    <property type="entry name" value="PARP"/>
    <property type="match status" value="1"/>
</dbReference>
<dbReference type="SUPFAM" id="SSF56399">
    <property type="entry name" value="ADP-ribosylation"/>
    <property type="match status" value="1"/>
</dbReference>
<evidence type="ECO:0000256" key="1">
    <source>
        <dbReference type="ARBA" id="ARBA00024347"/>
    </source>
</evidence>
<comment type="caution">
    <text evidence="4">The sequence shown here is derived from an EMBL/GenBank/DDBJ whole genome shotgun (WGS) entry which is preliminary data.</text>
</comment>
<name>A0ABN9AER6_9NEOB</name>
<gene>
    <name evidence="4" type="ORF">SPARVUS_LOCUS536040</name>
</gene>
<dbReference type="PANTHER" id="PTHR45740:SF20">
    <property type="entry name" value="POLY [ADP-RIBOSE] POLYMERASE"/>
    <property type="match status" value="1"/>
</dbReference>
<keyword evidence="2" id="KW-0328">Glycosyltransferase</keyword>
<dbReference type="PANTHER" id="PTHR45740">
    <property type="entry name" value="POLY [ADP-RIBOSE] POLYMERASE"/>
    <property type="match status" value="1"/>
</dbReference>
<organism evidence="4 5">
    <name type="scientific">Staurois parvus</name>
    <dbReference type="NCBI Taxonomy" id="386267"/>
    <lineage>
        <taxon>Eukaryota</taxon>
        <taxon>Metazoa</taxon>
        <taxon>Chordata</taxon>
        <taxon>Craniata</taxon>
        <taxon>Vertebrata</taxon>
        <taxon>Euteleostomi</taxon>
        <taxon>Amphibia</taxon>
        <taxon>Batrachia</taxon>
        <taxon>Anura</taxon>
        <taxon>Neobatrachia</taxon>
        <taxon>Ranoidea</taxon>
        <taxon>Ranidae</taxon>
        <taxon>Staurois</taxon>
    </lineage>
</organism>
<protein>
    <recommendedName>
        <fullName evidence="2">Poly [ADP-ribose] polymerase</fullName>
        <shortName evidence="2">PARP</shortName>
        <ecNumber evidence="2">2.4.2.-</ecNumber>
    </recommendedName>
</protein>
<accession>A0ABN9AER6</accession>
<keyword evidence="5" id="KW-1185">Reference proteome</keyword>
<keyword evidence="2" id="KW-0520">NAD</keyword>
<evidence type="ECO:0000313" key="5">
    <source>
        <dbReference type="Proteomes" id="UP001162483"/>
    </source>
</evidence>
<evidence type="ECO:0000259" key="3">
    <source>
        <dbReference type="PROSITE" id="PS51059"/>
    </source>
</evidence>
<sequence>MFKKTVSGYTVKKLWRIQNPSLWQVYQWQKDQMKKKNSGIDKAERQLFHGTDSSKTDAICRDNFDWRVCGTNGVVYGQGSYFARDASYSHNYSQPNSQGTRTMFLARVLVGDFVVGDSKMRRPPQKYNSTESYDSCVDNVLSPSIFVVFEKFQVYPEYILEYEEEKKSYCNIS</sequence>
<evidence type="ECO:0000256" key="2">
    <source>
        <dbReference type="RuleBase" id="RU362114"/>
    </source>
</evidence>
<dbReference type="Proteomes" id="UP001162483">
    <property type="component" value="Unassembled WGS sequence"/>
</dbReference>
<feature type="domain" description="PARP catalytic" evidence="3">
    <location>
        <begin position="1"/>
        <end position="173"/>
    </location>
</feature>
<reference evidence="4" key="1">
    <citation type="submission" date="2023-05" db="EMBL/GenBank/DDBJ databases">
        <authorList>
            <person name="Stuckert A."/>
        </authorList>
    </citation>
    <scope>NUCLEOTIDE SEQUENCE</scope>
</reference>
<proteinExistence type="inferred from homology"/>
<comment type="similarity">
    <text evidence="1">Belongs to the ARTD/PARP family.</text>
</comment>
<dbReference type="CDD" id="cd01439">
    <property type="entry name" value="TCCD_inducible_PARP_like"/>
    <property type="match status" value="1"/>
</dbReference>
<dbReference type="PROSITE" id="PS51059">
    <property type="entry name" value="PARP_CATALYTIC"/>
    <property type="match status" value="1"/>
</dbReference>
<keyword evidence="2" id="KW-0808">Transferase</keyword>
<dbReference type="InterPro" id="IPR012317">
    <property type="entry name" value="Poly(ADP-ribose)pol_cat_dom"/>
</dbReference>
<dbReference type="Gene3D" id="3.90.228.10">
    <property type="match status" value="1"/>
</dbReference>